<evidence type="ECO:0000259" key="7">
    <source>
        <dbReference type="Pfam" id="PF00370"/>
    </source>
</evidence>
<keyword evidence="4 9" id="KW-0418">Kinase</keyword>
<gene>
    <name evidence="9" type="primary">glpK</name>
    <name evidence="9" type="ORF">HRH59_07610</name>
</gene>
<reference evidence="9 10" key="1">
    <citation type="submission" date="2020-06" db="EMBL/GenBank/DDBJ databases">
        <title>Rheinheimera sp. nov., a marine bacterium isolated from coastal.</title>
        <authorList>
            <person name="Yu Q."/>
            <person name="Qi Y."/>
            <person name="Pu J."/>
        </authorList>
    </citation>
    <scope>NUCLEOTIDE SEQUENCE [LARGE SCALE GENOMIC DNA]</scope>
    <source>
        <strain evidence="9 10">YQF-2</strain>
    </source>
</reference>
<dbReference type="InterPro" id="IPR018483">
    <property type="entry name" value="Carb_kinase_FGGY_CS"/>
</dbReference>
<sequence length="498" mass="54133">MSKYILAIDQGTTSSRAIIYNPALQAIASAQQELPLSYPQSGWVEQDPAQIWQSVSTSISLALQQANLTPADIAGIGITNQRETTVLWHRSSGKPLYNAIVWQDRRAAKLCQQLKDAGHNSMLQQKTGLLADPYFSAGKLSWLLDNLPTARALAEAGELCFGTIDSYLLWQLSGGKVHATDASNASRTLLFNIHSQQWDNELLQLFNVPAVMLPQVRDNAAEFGLTDNRMFGAAVPLLGMIGDQQAALLGQACINAGMVKCTYGTGCFAVVNTGDKVLHSEHKLLSTIAWRLNGNTTYALEGSIFMAGATIQWLRDQLGIIHQASDSEVLATGIDYQQTELLVPAFTGLGTPHWQPQVRAALFGLTRDSGRTQIAAAALRSVAYQSRDLLIAMQQDGINVSSLRVDGGMTANRWFLQALADLSQTAITRCHTTDATALGAAFLVALQLGYVDKLADINTIWHSDWQLQPELSPTLADALYQRWQRVNAALVALNMAIA</sequence>
<dbReference type="EMBL" id="JABSOD010000006">
    <property type="protein sequence ID" value="NRQ42437.1"/>
    <property type="molecule type" value="Genomic_DNA"/>
</dbReference>
<dbReference type="PANTHER" id="PTHR10196:SF78">
    <property type="entry name" value="GLYCEROL KINASE"/>
    <property type="match status" value="1"/>
</dbReference>
<dbReference type="CDD" id="cd07786">
    <property type="entry name" value="FGGY_EcGK_like"/>
    <property type="match status" value="1"/>
</dbReference>
<evidence type="ECO:0000256" key="2">
    <source>
        <dbReference type="ARBA" id="ARBA00022679"/>
    </source>
</evidence>
<evidence type="ECO:0000256" key="6">
    <source>
        <dbReference type="ARBA" id="ARBA00022840"/>
    </source>
</evidence>
<dbReference type="InterPro" id="IPR000577">
    <property type="entry name" value="Carb_kinase_FGGY"/>
</dbReference>
<evidence type="ECO:0000256" key="1">
    <source>
        <dbReference type="ARBA" id="ARBA00009156"/>
    </source>
</evidence>
<evidence type="ECO:0000256" key="3">
    <source>
        <dbReference type="ARBA" id="ARBA00022741"/>
    </source>
</evidence>
<evidence type="ECO:0000313" key="10">
    <source>
        <dbReference type="Proteomes" id="UP000523161"/>
    </source>
</evidence>
<accession>A0A7Y5EI64</accession>
<proteinExistence type="inferred from homology"/>
<comment type="similarity">
    <text evidence="1">Belongs to the FGGY kinase family.</text>
</comment>
<comment type="caution">
    <text evidence="9">The sequence shown here is derived from an EMBL/GenBank/DDBJ whole genome shotgun (WGS) entry which is preliminary data.</text>
</comment>
<dbReference type="PROSITE" id="PS00933">
    <property type="entry name" value="FGGY_KINASES_1"/>
    <property type="match status" value="1"/>
</dbReference>
<dbReference type="PANTHER" id="PTHR10196">
    <property type="entry name" value="SUGAR KINASE"/>
    <property type="match status" value="1"/>
</dbReference>
<dbReference type="Pfam" id="PF02782">
    <property type="entry name" value="FGGY_C"/>
    <property type="match status" value="1"/>
</dbReference>
<evidence type="ECO:0000256" key="4">
    <source>
        <dbReference type="ARBA" id="ARBA00022777"/>
    </source>
</evidence>
<name>A0A7Y5EI64_9GAMM</name>
<dbReference type="InterPro" id="IPR018484">
    <property type="entry name" value="FGGY_N"/>
</dbReference>
<dbReference type="GO" id="GO:0004370">
    <property type="term" value="F:glycerol kinase activity"/>
    <property type="evidence" value="ECO:0007669"/>
    <property type="project" value="UniProtKB-EC"/>
</dbReference>
<evidence type="ECO:0000259" key="8">
    <source>
        <dbReference type="Pfam" id="PF02782"/>
    </source>
</evidence>
<dbReference type="EC" id="2.7.1.30" evidence="9"/>
<feature type="domain" description="Carbohydrate kinase FGGY N-terminal" evidence="7">
    <location>
        <begin position="4"/>
        <end position="250"/>
    </location>
</feature>
<feature type="domain" description="Carbohydrate kinase FGGY C-terminal" evidence="8">
    <location>
        <begin position="260"/>
        <end position="446"/>
    </location>
</feature>
<evidence type="ECO:0000256" key="5">
    <source>
        <dbReference type="ARBA" id="ARBA00022798"/>
    </source>
</evidence>
<dbReference type="Proteomes" id="UP000523161">
    <property type="component" value="Unassembled WGS sequence"/>
</dbReference>
<dbReference type="Gene3D" id="3.30.420.40">
    <property type="match status" value="2"/>
</dbReference>
<dbReference type="GO" id="GO:0019563">
    <property type="term" value="P:glycerol catabolic process"/>
    <property type="evidence" value="ECO:0007669"/>
    <property type="project" value="TreeGrafter"/>
</dbReference>
<dbReference type="GO" id="GO:0006072">
    <property type="term" value="P:glycerol-3-phosphate metabolic process"/>
    <property type="evidence" value="ECO:0007669"/>
    <property type="project" value="InterPro"/>
</dbReference>
<dbReference type="RefSeq" id="WP_173500682.1">
    <property type="nucleotide sequence ID" value="NZ_JABSOD010000006.1"/>
</dbReference>
<dbReference type="GO" id="GO:0005829">
    <property type="term" value="C:cytosol"/>
    <property type="evidence" value="ECO:0007669"/>
    <property type="project" value="TreeGrafter"/>
</dbReference>
<dbReference type="NCBIfam" id="TIGR01311">
    <property type="entry name" value="glycerol_kin"/>
    <property type="match status" value="1"/>
</dbReference>
<dbReference type="PIRSF" id="PIRSF000538">
    <property type="entry name" value="GlpK"/>
    <property type="match status" value="1"/>
</dbReference>
<keyword evidence="6" id="KW-0067">ATP-binding</keyword>
<organism evidence="9 10">
    <name type="scientific">Rheinheimera lutimaris</name>
    <dbReference type="NCBI Taxonomy" id="2740584"/>
    <lineage>
        <taxon>Bacteria</taxon>
        <taxon>Pseudomonadati</taxon>
        <taxon>Pseudomonadota</taxon>
        <taxon>Gammaproteobacteria</taxon>
        <taxon>Chromatiales</taxon>
        <taxon>Chromatiaceae</taxon>
        <taxon>Rheinheimera</taxon>
    </lineage>
</organism>
<dbReference type="InterPro" id="IPR018485">
    <property type="entry name" value="FGGY_C"/>
</dbReference>
<dbReference type="FunFam" id="3.30.420.40:FF:000008">
    <property type="entry name" value="Glycerol kinase"/>
    <property type="match status" value="1"/>
</dbReference>
<dbReference type="GO" id="GO:0005524">
    <property type="term" value="F:ATP binding"/>
    <property type="evidence" value="ECO:0007669"/>
    <property type="project" value="UniProtKB-KW"/>
</dbReference>
<keyword evidence="5" id="KW-0319">Glycerol metabolism</keyword>
<evidence type="ECO:0000313" key="9">
    <source>
        <dbReference type="EMBL" id="NRQ42437.1"/>
    </source>
</evidence>
<dbReference type="NCBIfam" id="NF000756">
    <property type="entry name" value="PRK00047.1"/>
    <property type="match status" value="1"/>
</dbReference>
<protein>
    <submittedName>
        <fullName evidence="9">Glycerol kinase GlpK</fullName>
        <ecNumber evidence="9">2.7.1.30</ecNumber>
    </submittedName>
</protein>
<keyword evidence="10" id="KW-1185">Reference proteome</keyword>
<keyword evidence="2 9" id="KW-0808">Transferase</keyword>
<dbReference type="SUPFAM" id="SSF53067">
    <property type="entry name" value="Actin-like ATPase domain"/>
    <property type="match status" value="2"/>
</dbReference>
<dbReference type="Pfam" id="PF00370">
    <property type="entry name" value="FGGY_N"/>
    <property type="match status" value="1"/>
</dbReference>
<keyword evidence="3" id="KW-0547">Nucleotide-binding</keyword>
<dbReference type="InterPro" id="IPR043129">
    <property type="entry name" value="ATPase_NBD"/>
</dbReference>
<dbReference type="InterPro" id="IPR005999">
    <property type="entry name" value="Glycerol_kin"/>
</dbReference>
<dbReference type="AlphaFoldDB" id="A0A7Y5EI64"/>